<dbReference type="EMBL" id="JQ354993">
    <property type="protein sequence ID" value="AFO84305.1"/>
    <property type="molecule type" value="Genomic_DNA"/>
</dbReference>
<evidence type="ECO:0000256" key="9">
    <source>
        <dbReference type="ARBA" id="ARBA00022985"/>
    </source>
</evidence>
<protein>
    <recommendedName>
        <fullName evidence="8 14">dTDP-4-dehydrorhamnose 3,5-epimerase</fullName>
        <ecNumber evidence="7 14">5.1.3.13</ecNumber>
    </recommendedName>
    <alternativeName>
        <fullName evidence="14">Thymidine diphospho-4-keto-rhamnose 3,5-epimerase</fullName>
    </alternativeName>
</protein>
<evidence type="ECO:0000256" key="3">
    <source>
        <dbReference type="ARBA" id="ARBA00004781"/>
    </source>
</evidence>
<proteinExistence type="inferred from homology"/>
<evidence type="ECO:0000256" key="5">
    <source>
        <dbReference type="ARBA" id="ARBA00010154"/>
    </source>
</evidence>
<evidence type="ECO:0000256" key="12">
    <source>
        <dbReference type="PIRSR" id="PIRSR600888-1"/>
    </source>
</evidence>
<evidence type="ECO:0000256" key="7">
    <source>
        <dbReference type="ARBA" id="ARBA00012098"/>
    </source>
</evidence>
<evidence type="ECO:0000256" key="4">
    <source>
        <dbReference type="ARBA" id="ARBA00005125"/>
    </source>
</evidence>
<gene>
    <name evidence="15" type="primary">rmlC</name>
</gene>
<dbReference type="GO" id="GO:0019305">
    <property type="term" value="P:dTDP-rhamnose biosynthetic process"/>
    <property type="evidence" value="ECO:0007669"/>
    <property type="project" value="UniProtKB-UniRule"/>
</dbReference>
<feature type="active site" description="Proton donor" evidence="12">
    <location>
        <position position="132"/>
    </location>
</feature>
<keyword evidence="9" id="KW-0448">Lipopolysaccharide biosynthesis</keyword>
<evidence type="ECO:0000256" key="2">
    <source>
        <dbReference type="ARBA" id="ARBA00001997"/>
    </source>
</evidence>
<comment type="similarity">
    <text evidence="5 14">Belongs to the dTDP-4-dehydrorhamnose 3,5-epimerase family.</text>
</comment>
<dbReference type="GO" id="GO:0008830">
    <property type="term" value="F:dTDP-4-dehydrorhamnose 3,5-epimerase activity"/>
    <property type="evidence" value="ECO:0007669"/>
    <property type="project" value="UniProtKB-UniRule"/>
</dbReference>
<dbReference type="SUPFAM" id="SSF51182">
    <property type="entry name" value="RmlC-like cupins"/>
    <property type="match status" value="1"/>
</dbReference>
<dbReference type="CDD" id="cd00438">
    <property type="entry name" value="cupin_RmlC"/>
    <property type="match status" value="1"/>
</dbReference>
<dbReference type="GO" id="GO:0005829">
    <property type="term" value="C:cytosol"/>
    <property type="evidence" value="ECO:0007669"/>
    <property type="project" value="TreeGrafter"/>
</dbReference>
<dbReference type="InterPro" id="IPR000888">
    <property type="entry name" value="RmlC-like"/>
</dbReference>
<dbReference type="PANTHER" id="PTHR21047">
    <property type="entry name" value="DTDP-6-DEOXY-D-GLUCOSE-3,5 EPIMERASE"/>
    <property type="match status" value="1"/>
</dbReference>
<evidence type="ECO:0000256" key="11">
    <source>
        <dbReference type="ARBA" id="ARBA00023277"/>
    </source>
</evidence>
<feature type="active site" description="Proton acceptor" evidence="12">
    <location>
        <position position="62"/>
    </location>
</feature>
<accession>I7E4Y1</accession>
<dbReference type="UniPathway" id="UPA00124"/>
<dbReference type="AlphaFoldDB" id="I7E4Y1"/>
<dbReference type="InterPro" id="IPR014710">
    <property type="entry name" value="RmlC-like_jellyroll"/>
</dbReference>
<evidence type="ECO:0000256" key="1">
    <source>
        <dbReference type="ARBA" id="ARBA00001298"/>
    </source>
</evidence>
<evidence type="ECO:0000256" key="6">
    <source>
        <dbReference type="ARBA" id="ARBA00011738"/>
    </source>
</evidence>
<dbReference type="GO" id="GO:0009103">
    <property type="term" value="P:lipopolysaccharide biosynthetic process"/>
    <property type="evidence" value="ECO:0007669"/>
    <property type="project" value="UniProtKB-KW"/>
</dbReference>
<keyword evidence="10 14" id="KW-0413">Isomerase</keyword>
<comment type="pathway">
    <text evidence="4">Bacterial outer membrane biogenesis; LPS O-antigen biosynthesis.</text>
</comment>
<name>I7E4Y1_9ENTR</name>
<comment type="pathway">
    <text evidence="3 14">Carbohydrate biosynthesis; dTDP-L-rhamnose biosynthesis.</text>
</comment>
<comment type="function">
    <text evidence="2 14">Catalyzes the epimerization of the C3' and C5'positions of dTDP-6-deoxy-D-xylo-4-hexulose, forming dTDP-6-deoxy-L-lyxo-4-hexulose.</text>
</comment>
<dbReference type="PANTHER" id="PTHR21047:SF2">
    <property type="entry name" value="THYMIDINE DIPHOSPHO-4-KETO-RHAMNOSE 3,5-EPIMERASE"/>
    <property type="match status" value="1"/>
</dbReference>
<comment type="catalytic activity">
    <reaction evidence="1 14">
        <text>dTDP-4-dehydro-6-deoxy-alpha-D-glucose = dTDP-4-dehydro-beta-L-rhamnose</text>
        <dbReference type="Rhea" id="RHEA:16969"/>
        <dbReference type="ChEBI" id="CHEBI:57649"/>
        <dbReference type="ChEBI" id="CHEBI:62830"/>
        <dbReference type="EC" id="5.1.3.13"/>
    </reaction>
</comment>
<feature type="site" description="Participates in a stacking interaction with the thymidine ring of dTDP-4-oxo-6-deoxyglucose" evidence="13">
    <location>
        <position position="138"/>
    </location>
</feature>
<evidence type="ECO:0000313" key="15">
    <source>
        <dbReference type="EMBL" id="AFO84305.1"/>
    </source>
</evidence>
<dbReference type="Gene3D" id="2.60.120.10">
    <property type="entry name" value="Jelly Rolls"/>
    <property type="match status" value="1"/>
</dbReference>
<dbReference type="InterPro" id="IPR011051">
    <property type="entry name" value="RmlC_Cupin_sf"/>
</dbReference>
<reference evidence="15" key="1">
    <citation type="journal article" date="2012" name="FEMS Immunol. Med. Microbiol.">
        <title>Structure and genetics of the O-antigen of Cronobacter turicensis G3882 from a new serotype, C. turicensis O2, and identification of a serotype-specific gene.</title>
        <authorList>
            <person name="Sun Y."/>
            <person name="Arbatsky N.P."/>
            <person name="Wang M."/>
            <person name="Shashkov A.S."/>
            <person name="Liu B."/>
            <person name="Wang L."/>
            <person name="Knirel Y.A."/>
        </authorList>
    </citation>
    <scope>NUCLEOTIDE SEQUENCE</scope>
    <source>
        <strain evidence="15">G3882</strain>
    </source>
</reference>
<dbReference type="NCBIfam" id="TIGR01221">
    <property type="entry name" value="rmlC"/>
    <property type="match status" value="1"/>
</dbReference>
<organism evidence="15">
    <name type="scientific">Cronobacter turicensis</name>
    <dbReference type="NCBI Taxonomy" id="413502"/>
    <lineage>
        <taxon>Bacteria</taxon>
        <taxon>Pseudomonadati</taxon>
        <taxon>Pseudomonadota</taxon>
        <taxon>Gammaproteobacteria</taxon>
        <taxon>Enterobacterales</taxon>
        <taxon>Enterobacteriaceae</taxon>
        <taxon>Cronobacter</taxon>
    </lineage>
</organism>
<evidence type="ECO:0000256" key="8">
    <source>
        <dbReference type="ARBA" id="ARBA00019595"/>
    </source>
</evidence>
<sequence length="185" mass="20886">MKVIQTAIPDVLILEPKVFGDDRGFFFESFNQRTFEEAIGRKVDFVQDNHSKSVKGVLRGLHFQRAPYAQGKLVRCIAGEVFDVAVDVRDGSSTFGHWVGVHLSSENKRQLWIPEGFAHGFLVLSDMAEFVYKTTNYYAPSHEAGIIWNDPTIDIKWPITDVILSEKDKTNVSLYEAVKSGDCND</sequence>
<dbReference type="EC" id="5.1.3.13" evidence="7 14"/>
<dbReference type="FunFam" id="2.60.120.10:FF:000051">
    <property type="entry name" value="dTDP-4-dehydrorhamnose 3,5-epimerase"/>
    <property type="match status" value="1"/>
</dbReference>
<dbReference type="Pfam" id="PF00908">
    <property type="entry name" value="dTDP_sugar_isom"/>
    <property type="match status" value="1"/>
</dbReference>
<evidence type="ECO:0000256" key="10">
    <source>
        <dbReference type="ARBA" id="ARBA00023235"/>
    </source>
</evidence>
<evidence type="ECO:0000256" key="13">
    <source>
        <dbReference type="PIRSR" id="PIRSR600888-3"/>
    </source>
</evidence>
<evidence type="ECO:0000256" key="14">
    <source>
        <dbReference type="RuleBase" id="RU364069"/>
    </source>
</evidence>
<keyword evidence="11" id="KW-0119">Carbohydrate metabolism</keyword>
<comment type="subunit">
    <text evidence="6 14">Homodimer.</text>
</comment>